<name>A0ACD3Z1F3_FUSSC</name>
<dbReference type="Proteomes" id="UP000830768">
    <property type="component" value="Chromosome 4"/>
</dbReference>
<evidence type="ECO:0000313" key="1">
    <source>
        <dbReference type="EMBL" id="UPK95064.1"/>
    </source>
</evidence>
<protein>
    <submittedName>
        <fullName evidence="1">Uncharacterized protein</fullName>
    </submittedName>
</protein>
<dbReference type="EMBL" id="CP090033">
    <property type="protein sequence ID" value="UPK95064.1"/>
    <property type="molecule type" value="Genomic_DNA"/>
</dbReference>
<sequence>MTKIHIQQNILAKLWGKTVIVTELGANVVIGDLDDRNGEALLGAIKGAGVFQKTDVTQWESLKSLFATARSKYGTIDVVLANAGMPEREPFLLQHQLDAAGELIEPDSRVIDVNLNGVLRSTSLIFQLANSVLT</sequence>
<keyword evidence="2" id="KW-1185">Reference proteome</keyword>
<gene>
    <name evidence="1" type="ORF">LCI18_005999</name>
</gene>
<reference evidence="1" key="1">
    <citation type="submission" date="2021-11" db="EMBL/GenBank/DDBJ databases">
        <title>Fusarium solani-melongenae Genome sequencing and assembly.</title>
        <authorList>
            <person name="Xie S."/>
            <person name="Huang L."/>
            <person name="Zhang X."/>
        </authorList>
    </citation>
    <scope>NUCLEOTIDE SEQUENCE</scope>
    <source>
        <strain evidence="1">CRI 24-3</strain>
    </source>
</reference>
<accession>A0ACD3Z1F3</accession>
<organism evidence="1 2">
    <name type="scientific">Fusarium solani subsp. cucurbitae</name>
    <name type="common">Neocosmosporum cucurbitae</name>
    <dbReference type="NCBI Taxonomy" id="2747967"/>
    <lineage>
        <taxon>Eukaryota</taxon>
        <taxon>Fungi</taxon>
        <taxon>Dikarya</taxon>
        <taxon>Ascomycota</taxon>
        <taxon>Pezizomycotina</taxon>
        <taxon>Sordariomycetes</taxon>
        <taxon>Hypocreomycetidae</taxon>
        <taxon>Hypocreales</taxon>
        <taxon>Nectriaceae</taxon>
        <taxon>Fusarium</taxon>
        <taxon>Fusarium solani species complex</taxon>
    </lineage>
</organism>
<proteinExistence type="predicted"/>
<evidence type="ECO:0000313" key="2">
    <source>
        <dbReference type="Proteomes" id="UP000830768"/>
    </source>
</evidence>